<dbReference type="Proteomes" id="UP000663882">
    <property type="component" value="Unassembled WGS sequence"/>
</dbReference>
<evidence type="ECO:0000313" key="2">
    <source>
        <dbReference type="EMBL" id="CAF1478173.1"/>
    </source>
</evidence>
<dbReference type="Gene3D" id="1.20.1310.10">
    <property type="entry name" value="Cullin Repeats"/>
    <property type="match status" value="1"/>
</dbReference>
<gene>
    <name evidence="3" type="ORF">OTI717_LOCUS36147</name>
    <name evidence="2" type="ORF">RFH988_LOCUS37866</name>
</gene>
<dbReference type="AlphaFoldDB" id="A0A815RIW7"/>
<protein>
    <submittedName>
        <fullName evidence="2">Uncharacterized protein</fullName>
    </submittedName>
</protein>
<reference evidence="2" key="1">
    <citation type="submission" date="2021-02" db="EMBL/GenBank/DDBJ databases">
        <authorList>
            <person name="Nowell W R."/>
        </authorList>
    </citation>
    <scope>NUCLEOTIDE SEQUENCE</scope>
</reference>
<dbReference type="EMBL" id="CAJNOO010008114">
    <property type="protein sequence ID" value="CAF1478173.1"/>
    <property type="molecule type" value="Genomic_DNA"/>
</dbReference>
<organism evidence="2 4">
    <name type="scientific">Rotaria sordida</name>
    <dbReference type="NCBI Taxonomy" id="392033"/>
    <lineage>
        <taxon>Eukaryota</taxon>
        <taxon>Metazoa</taxon>
        <taxon>Spiralia</taxon>
        <taxon>Gnathifera</taxon>
        <taxon>Rotifera</taxon>
        <taxon>Eurotatoria</taxon>
        <taxon>Bdelloidea</taxon>
        <taxon>Philodinida</taxon>
        <taxon>Philodinidae</taxon>
        <taxon>Rotaria</taxon>
    </lineage>
</organism>
<sequence>MTTAVLSSNLNDVWMKVSEGIELIYRIQKMLPETYMKLYGLIYDYCTNTSSQGLTKRVPRRPSGNNRNKNLHDGKKCC</sequence>
<dbReference type="Proteomes" id="UP000663823">
    <property type="component" value="Unassembled WGS sequence"/>
</dbReference>
<evidence type="ECO:0000256" key="1">
    <source>
        <dbReference type="SAM" id="MobiDB-lite"/>
    </source>
</evidence>
<dbReference type="EMBL" id="CAJOAX010014922">
    <property type="protein sequence ID" value="CAF4149344.1"/>
    <property type="molecule type" value="Genomic_DNA"/>
</dbReference>
<dbReference type="OrthoDB" id="27073at2759"/>
<evidence type="ECO:0000313" key="4">
    <source>
        <dbReference type="Proteomes" id="UP000663882"/>
    </source>
</evidence>
<dbReference type="InterPro" id="IPR016159">
    <property type="entry name" value="Cullin_repeat-like_dom_sf"/>
</dbReference>
<accession>A0A815RIW7</accession>
<proteinExistence type="predicted"/>
<name>A0A815RIW7_9BILA</name>
<dbReference type="SUPFAM" id="SSF74788">
    <property type="entry name" value="Cullin repeat-like"/>
    <property type="match status" value="1"/>
</dbReference>
<feature type="region of interest" description="Disordered" evidence="1">
    <location>
        <begin position="52"/>
        <end position="78"/>
    </location>
</feature>
<comment type="caution">
    <text evidence="2">The sequence shown here is derived from an EMBL/GenBank/DDBJ whole genome shotgun (WGS) entry which is preliminary data.</text>
</comment>
<evidence type="ECO:0000313" key="3">
    <source>
        <dbReference type="EMBL" id="CAF4149344.1"/>
    </source>
</evidence>